<dbReference type="InterPro" id="IPR044731">
    <property type="entry name" value="BDH-like"/>
</dbReference>
<dbReference type="InterPro" id="IPR001670">
    <property type="entry name" value="ADH_Fe/GldA"/>
</dbReference>
<dbReference type="FunFam" id="3.40.50.1970:FF:000003">
    <property type="entry name" value="Alcohol dehydrogenase, iron-containing"/>
    <property type="match status" value="1"/>
</dbReference>
<dbReference type="Proteomes" id="UP000245845">
    <property type="component" value="Unassembled WGS sequence"/>
</dbReference>
<evidence type="ECO:0000256" key="1">
    <source>
        <dbReference type="ARBA" id="ARBA00023002"/>
    </source>
</evidence>
<keyword evidence="1" id="KW-0560">Oxidoreductase</keyword>
<dbReference type="GO" id="GO:1990362">
    <property type="term" value="F:butanol dehydrogenase (NAD+) activity"/>
    <property type="evidence" value="ECO:0007669"/>
    <property type="project" value="InterPro"/>
</dbReference>
<dbReference type="GO" id="GO:0008106">
    <property type="term" value="F:alcohol dehydrogenase (NADP+) activity"/>
    <property type="evidence" value="ECO:0007669"/>
    <property type="project" value="TreeGrafter"/>
</dbReference>
<dbReference type="RefSeq" id="WP_109731081.1">
    <property type="nucleotide sequence ID" value="NZ_BAAACK010000018.1"/>
</dbReference>
<dbReference type="PANTHER" id="PTHR43633">
    <property type="entry name" value="ALCOHOL DEHYDROGENASE YQHD"/>
    <property type="match status" value="1"/>
</dbReference>
<dbReference type="InterPro" id="IPR056798">
    <property type="entry name" value="ADH_Fe_C"/>
</dbReference>
<dbReference type="InterPro" id="IPR018211">
    <property type="entry name" value="ADH_Fe_CS"/>
</dbReference>
<evidence type="ECO:0000259" key="2">
    <source>
        <dbReference type="Pfam" id="PF00465"/>
    </source>
</evidence>
<comment type="caution">
    <text evidence="4">The sequence shown here is derived from an EMBL/GenBank/DDBJ whole genome shotgun (WGS) entry which is preliminary data.</text>
</comment>
<dbReference type="GO" id="GO:0046872">
    <property type="term" value="F:metal ion binding"/>
    <property type="evidence" value="ECO:0007669"/>
    <property type="project" value="InterPro"/>
</dbReference>
<dbReference type="OrthoDB" id="9801156at2"/>
<name>A0A2Y9BCN8_9FIRM</name>
<keyword evidence="5" id="KW-1185">Reference proteome</keyword>
<accession>A0A2Y9BCN8</accession>
<dbReference type="GO" id="GO:0005829">
    <property type="term" value="C:cytosol"/>
    <property type="evidence" value="ECO:0007669"/>
    <property type="project" value="TreeGrafter"/>
</dbReference>
<proteinExistence type="predicted"/>
<evidence type="ECO:0000259" key="3">
    <source>
        <dbReference type="Pfam" id="PF25137"/>
    </source>
</evidence>
<gene>
    <name evidence="4" type="ORF">A8806_105258</name>
</gene>
<dbReference type="PROSITE" id="PS00060">
    <property type="entry name" value="ADH_IRON_2"/>
    <property type="match status" value="1"/>
</dbReference>
<dbReference type="GO" id="GO:1990002">
    <property type="term" value="F:methylglyoxal reductase (NADPH) (acetol producing) activity"/>
    <property type="evidence" value="ECO:0007669"/>
    <property type="project" value="TreeGrafter"/>
</dbReference>
<dbReference type="AlphaFoldDB" id="A0A2Y9BCN8"/>
<organism evidence="4 5">
    <name type="scientific">Faecalicatena orotica</name>
    <dbReference type="NCBI Taxonomy" id="1544"/>
    <lineage>
        <taxon>Bacteria</taxon>
        <taxon>Bacillati</taxon>
        <taxon>Bacillota</taxon>
        <taxon>Clostridia</taxon>
        <taxon>Lachnospirales</taxon>
        <taxon>Lachnospiraceae</taxon>
        <taxon>Faecalicatena</taxon>
    </lineage>
</organism>
<evidence type="ECO:0000313" key="5">
    <source>
        <dbReference type="Proteomes" id="UP000245845"/>
    </source>
</evidence>
<dbReference type="Pfam" id="PF00465">
    <property type="entry name" value="Fe-ADH"/>
    <property type="match status" value="1"/>
</dbReference>
<reference evidence="4 5" key="1">
    <citation type="submission" date="2018-05" db="EMBL/GenBank/DDBJ databases">
        <title>The Hungate 1000. A catalogue of reference genomes from the rumen microbiome.</title>
        <authorList>
            <person name="Kelly W."/>
        </authorList>
    </citation>
    <scope>NUCLEOTIDE SEQUENCE [LARGE SCALE GENOMIC DNA]</scope>
    <source>
        <strain evidence="4 5">NLAE-zl-C242</strain>
    </source>
</reference>
<feature type="domain" description="Fe-containing alcohol dehydrogenase-like C-terminal" evidence="3">
    <location>
        <begin position="189"/>
        <end position="388"/>
    </location>
</feature>
<protein>
    <submittedName>
        <fullName evidence="4">Uncharacterized protein</fullName>
    </submittedName>
</protein>
<dbReference type="SUPFAM" id="SSF56796">
    <property type="entry name" value="Dehydroquinate synthase-like"/>
    <property type="match status" value="1"/>
</dbReference>
<dbReference type="Pfam" id="PF25137">
    <property type="entry name" value="ADH_Fe_C"/>
    <property type="match status" value="1"/>
</dbReference>
<feature type="domain" description="Alcohol dehydrogenase iron-type/glycerol dehydrogenase GldA" evidence="2">
    <location>
        <begin position="9"/>
        <end position="177"/>
    </location>
</feature>
<sequence>MKNFEFRNPTKIIFGKGTEKEVGKECARYAKKVLLHYGAGSVIRSGLLDKVKKSLEEAQVEYVELGGVKPNPRISLVREAIELCKKEEVGFILAVGGGSVIDSAKAAAMGIKYDGDVWDLYAKKAEPVGAVGVGVVLTIPAAGSESSNSSVLSNEEEGLKRSCDSDDIYPKFSILNPEITYTMPRYQIACGCVDIMAHIMERYFTQTPNNGVSDRMAEALLKNMIHFAPKALAEPENYDYRAEIMWNGTLAHNNLINCGRQADWASHPIEHELSAEYDMAHGGGLAIIYPAFMKYVYRQRLPQFIRFATEVWGVEYDRDDAEATAYEGIVRLEAFFRSLGLPTRLEDAGIEADDAKLHFLAKRCDRNELGKVGHFVELETEDVEAIYHLAKKEG</sequence>
<dbReference type="Gene3D" id="3.40.50.1970">
    <property type="match status" value="1"/>
</dbReference>
<evidence type="ECO:0000313" key="4">
    <source>
        <dbReference type="EMBL" id="PWJ29955.1"/>
    </source>
</evidence>
<dbReference type="CDD" id="cd08187">
    <property type="entry name" value="BDH"/>
    <property type="match status" value="1"/>
</dbReference>
<dbReference type="Gene3D" id="1.20.1090.10">
    <property type="entry name" value="Dehydroquinate synthase-like - alpha domain"/>
    <property type="match status" value="1"/>
</dbReference>
<dbReference type="PANTHER" id="PTHR43633:SF1">
    <property type="entry name" value="ALCOHOL DEHYDROGENASE YQHD"/>
    <property type="match status" value="1"/>
</dbReference>
<dbReference type="EMBL" id="QGDL01000005">
    <property type="protein sequence ID" value="PWJ29955.1"/>
    <property type="molecule type" value="Genomic_DNA"/>
</dbReference>